<dbReference type="InterPro" id="IPR050204">
    <property type="entry name" value="AraC_XylS_family_regulators"/>
</dbReference>
<evidence type="ECO:0000259" key="4">
    <source>
        <dbReference type="PROSITE" id="PS01124"/>
    </source>
</evidence>
<feature type="domain" description="HTH araC/xylS-type" evidence="4">
    <location>
        <begin position="1"/>
        <end position="85"/>
    </location>
</feature>
<dbReference type="SUPFAM" id="SSF46689">
    <property type="entry name" value="Homeodomain-like"/>
    <property type="match status" value="1"/>
</dbReference>
<dbReference type="Proteomes" id="UP000501568">
    <property type="component" value="Chromosome"/>
</dbReference>
<evidence type="ECO:0000256" key="3">
    <source>
        <dbReference type="ARBA" id="ARBA00023163"/>
    </source>
</evidence>
<evidence type="ECO:0000313" key="5">
    <source>
        <dbReference type="EMBL" id="QIG81587.1"/>
    </source>
</evidence>
<reference evidence="5 6" key="1">
    <citation type="submission" date="2020-02" db="EMBL/GenBank/DDBJ databases">
        <authorList>
            <person name="Zheng R.K."/>
            <person name="Sun C.M."/>
        </authorList>
    </citation>
    <scope>NUCLEOTIDE SEQUENCE [LARGE SCALE GENOMIC DNA]</scope>
    <source>
        <strain evidence="6">zrk23</strain>
    </source>
</reference>
<accession>A0A6G6Y9V1</accession>
<protein>
    <submittedName>
        <fullName evidence="5">Helix-turn-helix transcriptional regulator</fullName>
    </submittedName>
</protein>
<dbReference type="Gene3D" id="1.10.10.60">
    <property type="entry name" value="Homeodomain-like"/>
    <property type="match status" value="1"/>
</dbReference>
<keyword evidence="1" id="KW-0805">Transcription regulation</keyword>
<gene>
    <name evidence="5" type="ORF">G5C33_18540</name>
</gene>
<dbReference type="SMART" id="SM00342">
    <property type="entry name" value="HTH_ARAC"/>
    <property type="match status" value="1"/>
</dbReference>
<dbReference type="Pfam" id="PF12833">
    <property type="entry name" value="HTH_18"/>
    <property type="match status" value="1"/>
</dbReference>
<dbReference type="GO" id="GO:0003700">
    <property type="term" value="F:DNA-binding transcription factor activity"/>
    <property type="evidence" value="ECO:0007669"/>
    <property type="project" value="InterPro"/>
</dbReference>
<keyword evidence="6" id="KW-1185">Reference proteome</keyword>
<dbReference type="GO" id="GO:0043565">
    <property type="term" value="F:sequence-specific DNA binding"/>
    <property type="evidence" value="ECO:0007669"/>
    <property type="project" value="InterPro"/>
</dbReference>
<dbReference type="AlphaFoldDB" id="A0A6G6Y9V1"/>
<dbReference type="EMBL" id="CP049109">
    <property type="protein sequence ID" value="QIG81587.1"/>
    <property type="molecule type" value="Genomic_DNA"/>
</dbReference>
<dbReference type="PANTHER" id="PTHR46796">
    <property type="entry name" value="HTH-TYPE TRANSCRIPTIONAL ACTIVATOR RHAS-RELATED"/>
    <property type="match status" value="1"/>
</dbReference>
<evidence type="ECO:0000313" key="6">
    <source>
        <dbReference type="Proteomes" id="UP000501568"/>
    </source>
</evidence>
<keyword evidence="2" id="KW-0238">DNA-binding</keyword>
<proteinExistence type="predicted"/>
<keyword evidence="3" id="KW-0804">Transcription</keyword>
<evidence type="ECO:0000256" key="2">
    <source>
        <dbReference type="ARBA" id="ARBA00023125"/>
    </source>
</evidence>
<sequence>MGYASANAFSKLFKQRTGRLPGGIRAANDKRSTVSQRVEVARQLLMSGEYTVGQVVKLSGFDNRQGLDRAFKRIYGMPPAEWLRWHRKGVTITIETAKLSELDGFDG</sequence>
<evidence type="ECO:0000256" key="1">
    <source>
        <dbReference type="ARBA" id="ARBA00023015"/>
    </source>
</evidence>
<organism evidence="5 6">
    <name type="scientific">Stakelama tenebrarum</name>
    <dbReference type="NCBI Taxonomy" id="2711215"/>
    <lineage>
        <taxon>Bacteria</taxon>
        <taxon>Pseudomonadati</taxon>
        <taxon>Pseudomonadota</taxon>
        <taxon>Alphaproteobacteria</taxon>
        <taxon>Sphingomonadales</taxon>
        <taxon>Sphingomonadaceae</taxon>
        <taxon>Stakelama</taxon>
    </lineage>
</organism>
<dbReference type="InterPro" id="IPR009057">
    <property type="entry name" value="Homeodomain-like_sf"/>
</dbReference>
<name>A0A6G6Y9V1_9SPHN</name>
<dbReference type="KEGG" id="spzr:G5C33_18540"/>
<dbReference type="PROSITE" id="PS01124">
    <property type="entry name" value="HTH_ARAC_FAMILY_2"/>
    <property type="match status" value="1"/>
</dbReference>
<dbReference type="InterPro" id="IPR018060">
    <property type="entry name" value="HTH_AraC"/>
</dbReference>